<dbReference type="SUPFAM" id="SSF53850">
    <property type="entry name" value="Periplasmic binding protein-like II"/>
    <property type="match status" value="1"/>
</dbReference>
<dbReference type="GO" id="GO:0003700">
    <property type="term" value="F:DNA-binding transcription factor activity"/>
    <property type="evidence" value="ECO:0007669"/>
    <property type="project" value="InterPro"/>
</dbReference>
<reference evidence="6 7" key="1">
    <citation type="submission" date="2019-03" db="EMBL/GenBank/DDBJ databases">
        <title>Draft Genome Sequence of Desulfosporosinus fructosivorans Strain 63.6F, Isolated from Marine Sediment in the Baltic Sea.</title>
        <authorList>
            <person name="Hausmann B."/>
            <person name="Vandieken V."/>
            <person name="Pjevac P."/>
            <person name="Schreck K."/>
            <person name="Herbold C.W."/>
            <person name="Loy A."/>
        </authorList>
    </citation>
    <scope>NUCLEOTIDE SEQUENCE [LARGE SCALE GENOMIC DNA]</scope>
    <source>
        <strain evidence="6 7">63.6F</strain>
    </source>
</reference>
<dbReference type="PANTHER" id="PTHR30126">
    <property type="entry name" value="HTH-TYPE TRANSCRIPTIONAL REGULATOR"/>
    <property type="match status" value="1"/>
</dbReference>
<evidence type="ECO:0000256" key="4">
    <source>
        <dbReference type="ARBA" id="ARBA00023163"/>
    </source>
</evidence>
<dbReference type="SUPFAM" id="SSF46785">
    <property type="entry name" value="Winged helix' DNA-binding domain"/>
    <property type="match status" value="1"/>
</dbReference>
<gene>
    <name evidence="6" type="ORF">E4K67_09220</name>
</gene>
<protein>
    <submittedName>
        <fullName evidence="6">LysR family transcriptional regulator</fullName>
    </submittedName>
</protein>
<dbReference type="GO" id="GO:0003735">
    <property type="term" value="F:structural constituent of ribosome"/>
    <property type="evidence" value="ECO:0007669"/>
    <property type="project" value="InterPro"/>
</dbReference>
<feature type="domain" description="HTH lysR-type" evidence="5">
    <location>
        <begin position="1"/>
        <end position="58"/>
    </location>
</feature>
<keyword evidence="3" id="KW-0238">DNA-binding</keyword>
<keyword evidence="2" id="KW-0805">Transcription regulation</keyword>
<evidence type="ECO:0000313" key="6">
    <source>
        <dbReference type="EMBL" id="TGE38149.1"/>
    </source>
</evidence>
<name>A0A4Z0R740_9FIRM</name>
<dbReference type="EMBL" id="SPQQ01000003">
    <property type="protein sequence ID" value="TGE38149.1"/>
    <property type="molecule type" value="Genomic_DNA"/>
</dbReference>
<dbReference type="OrthoDB" id="119203at2"/>
<dbReference type="InterPro" id="IPR036390">
    <property type="entry name" value="WH_DNA-bd_sf"/>
</dbReference>
<accession>A0A4Z0R740</accession>
<dbReference type="Pfam" id="PF03466">
    <property type="entry name" value="LysR_substrate"/>
    <property type="match status" value="1"/>
</dbReference>
<dbReference type="InterPro" id="IPR000847">
    <property type="entry name" value="LysR_HTH_N"/>
</dbReference>
<dbReference type="InterPro" id="IPR018130">
    <property type="entry name" value="Ribosomal_uS2_CS"/>
</dbReference>
<dbReference type="CDD" id="cd05466">
    <property type="entry name" value="PBP2_LTTR_substrate"/>
    <property type="match status" value="1"/>
</dbReference>
<evidence type="ECO:0000259" key="5">
    <source>
        <dbReference type="PROSITE" id="PS50931"/>
    </source>
</evidence>
<dbReference type="PROSITE" id="PS50931">
    <property type="entry name" value="HTH_LYSR"/>
    <property type="match status" value="1"/>
</dbReference>
<dbReference type="GO" id="GO:0006412">
    <property type="term" value="P:translation"/>
    <property type="evidence" value="ECO:0007669"/>
    <property type="project" value="InterPro"/>
</dbReference>
<keyword evidence="7" id="KW-1185">Reference proteome</keyword>
<sequence>MDFRQLRTFLSIAKMGSFIEAATHLGYTPSTVTTHIKNLESYLGIKLFDRLGHKINLTSEGRTFKAYAEKITKLIDEAKEAVTPSPIPHGTIILGTGESLSTYKIPTLLQTYRHDYANVELILKFENCSKIRDCIRNNEMDIALIINRKVEDPDFIVKCLSIEPMLFITAPNHPLAKKTISLQDLSETCLILTEPGCSYRATIENLLHTADVTPRSRMEVNSIESIKQLVMLGLGISMLPRFTVEKELQNNQLAVATHHLPLPQYMTQLIYHKRKWLSPALRAFIETVDQAFIGSHT</sequence>
<dbReference type="Gene3D" id="1.10.10.10">
    <property type="entry name" value="Winged helix-like DNA-binding domain superfamily/Winged helix DNA-binding domain"/>
    <property type="match status" value="1"/>
</dbReference>
<dbReference type="GO" id="GO:0005840">
    <property type="term" value="C:ribosome"/>
    <property type="evidence" value="ECO:0007669"/>
    <property type="project" value="InterPro"/>
</dbReference>
<dbReference type="InterPro" id="IPR005119">
    <property type="entry name" value="LysR_subst-bd"/>
</dbReference>
<comment type="similarity">
    <text evidence="1">Belongs to the LysR transcriptional regulatory family.</text>
</comment>
<dbReference type="RefSeq" id="WP_135546129.1">
    <property type="nucleotide sequence ID" value="NZ_SPQQ01000003.1"/>
</dbReference>
<keyword evidence="4" id="KW-0804">Transcription</keyword>
<dbReference type="PANTHER" id="PTHR30126:SF100">
    <property type="entry name" value="LYSR-FAMILY TRANSCRIPTIONAL REGULATOR"/>
    <property type="match status" value="1"/>
</dbReference>
<dbReference type="PROSITE" id="PS00962">
    <property type="entry name" value="RIBOSOMAL_S2_1"/>
    <property type="match status" value="1"/>
</dbReference>
<evidence type="ECO:0000313" key="7">
    <source>
        <dbReference type="Proteomes" id="UP000298460"/>
    </source>
</evidence>
<dbReference type="Proteomes" id="UP000298460">
    <property type="component" value="Unassembled WGS sequence"/>
</dbReference>
<dbReference type="Pfam" id="PF00126">
    <property type="entry name" value="HTH_1"/>
    <property type="match status" value="1"/>
</dbReference>
<dbReference type="AlphaFoldDB" id="A0A4Z0R740"/>
<dbReference type="FunFam" id="1.10.10.10:FF:000001">
    <property type="entry name" value="LysR family transcriptional regulator"/>
    <property type="match status" value="1"/>
</dbReference>
<dbReference type="GO" id="GO:0000976">
    <property type="term" value="F:transcription cis-regulatory region binding"/>
    <property type="evidence" value="ECO:0007669"/>
    <property type="project" value="TreeGrafter"/>
</dbReference>
<organism evidence="6 7">
    <name type="scientific">Desulfosporosinus fructosivorans</name>
    <dbReference type="NCBI Taxonomy" id="2018669"/>
    <lineage>
        <taxon>Bacteria</taxon>
        <taxon>Bacillati</taxon>
        <taxon>Bacillota</taxon>
        <taxon>Clostridia</taxon>
        <taxon>Eubacteriales</taxon>
        <taxon>Desulfitobacteriaceae</taxon>
        <taxon>Desulfosporosinus</taxon>
    </lineage>
</organism>
<proteinExistence type="inferred from homology"/>
<comment type="caution">
    <text evidence="6">The sequence shown here is derived from an EMBL/GenBank/DDBJ whole genome shotgun (WGS) entry which is preliminary data.</text>
</comment>
<dbReference type="InterPro" id="IPR036388">
    <property type="entry name" value="WH-like_DNA-bd_sf"/>
</dbReference>
<dbReference type="Gene3D" id="3.40.190.290">
    <property type="match status" value="1"/>
</dbReference>
<evidence type="ECO:0000256" key="2">
    <source>
        <dbReference type="ARBA" id="ARBA00023015"/>
    </source>
</evidence>
<evidence type="ECO:0000256" key="3">
    <source>
        <dbReference type="ARBA" id="ARBA00023125"/>
    </source>
</evidence>
<evidence type="ECO:0000256" key="1">
    <source>
        <dbReference type="ARBA" id="ARBA00009437"/>
    </source>
</evidence>